<feature type="region of interest" description="Disordered" evidence="12">
    <location>
        <begin position="374"/>
        <end position="504"/>
    </location>
</feature>
<feature type="domain" description="C2H2-type" evidence="13">
    <location>
        <begin position="882"/>
        <end position="909"/>
    </location>
</feature>
<feature type="domain" description="C2H2-type" evidence="13">
    <location>
        <begin position="910"/>
        <end position="939"/>
    </location>
</feature>
<feature type="region of interest" description="Disordered" evidence="12">
    <location>
        <begin position="1"/>
        <end position="20"/>
    </location>
</feature>
<feature type="region of interest" description="Disordered" evidence="12">
    <location>
        <begin position="1057"/>
        <end position="1224"/>
    </location>
</feature>
<feature type="region of interest" description="Disordered" evidence="12">
    <location>
        <begin position="195"/>
        <end position="227"/>
    </location>
</feature>
<keyword evidence="8" id="KW-0804">Transcription</keyword>
<keyword evidence="7" id="KW-0238">DNA-binding</keyword>
<evidence type="ECO:0000256" key="2">
    <source>
        <dbReference type="ARBA" id="ARBA00022723"/>
    </source>
</evidence>
<dbReference type="EnsemblMetazoa" id="AMAM009031-RA">
    <property type="protein sequence ID" value="AMAM009031-PA"/>
    <property type="gene ID" value="AMAM009031"/>
</dbReference>
<dbReference type="VEuPathDB" id="VectorBase:AMAM009031"/>
<feature type="compositionally biased region" description="Polar residues" evidence="12">
    <location>
        <begin position="375"/>
        <end position="390"/>
    </location>
</feature>
<feature type="region of interest" description="Disordered" evidence="12">
    <location>
        <begin position="708"/>
        <end position="736"/>
    </location>
</feature>
<dbReference type="PROSITE" id="PS50157">
    <property type="entry name" value="ZINC_FINGER_C2H2_2"/>
    <property type="match status" value="6"/>
</dbReference>
<keyword evidence="5" id="KW-0862">Zinc</keyword>
<evidence type="ECO:0000256" key="8">
    <source>
        <dbReference type="ARBA" id="ARBA00023163"/>
    </source>
</evidence>
<protein>
    <recommendedName>
        <fullName evidence="13">C2H2-type domain-containing protein</fullName>
    </recommendedName>
</protein>
<reference evidence="14" key="2">
    <citation type="submission" date="2020-05" db="UniProtKB">
        <authorList>
            <consortium name="EnsemblMetazoa"/>
        </authorList>
    </citation>
    <scope>IDENTIFICATION</scope>
    <source>
        <strain evidence="14">maculatus3</strain>
    </source>
</reference>
<feature type="region of interest" description="Disordered" evidence="12">
    <location>
        <begin position="134"/>
        <end position="167"/>
    </location>
</feature>
<evidence type="ECO:0000313" key="14">
    <source>
        <dbReference type="EnsemblMetazoa" id="AMAM009031-PA"/>
    </source>
</evidence>
<feature type="domain" description="C2H2-type" evidence="13">
    <location>
        <begin position="853"/>
        <end position="881"/>
    </location>
</feature>
<accession>A0A182SLA9</accession>
<feature type="compositionally biased region" description="Acidic residues" evidence="12">
    <location>
        <begin position="776"/>
        <end position="786"/>
    </location>
</feature>
<dbReference type="FunFam" id="3.30.160.60:FF:000446">
    <property type="entry name" value="Zinc finger protein"/>
    <property type="match status" value="2"/>
</dbReference>
<dbReference type="Gene3D" id="3.30.160.60">
    <property type="entry name" value="Classic Zinc Finger"/>
    <property type="match status" value="5"/>
</dbReference>
<dbReference type="InterPro" id="IPR013087">
    <property type="entry name" value="Znf_C2H2_type"/>
</dbReference>
<evidence type="ECO:0000256" key="3">
    <source>
        <dbReference type="ARBA" id="ARBA00022737"/>
    </source>
</evidence>
<feature type="compositionally biased region" description="Low complexity" evidence="12">
    <location>
        <begin position="472"/>
        <end position="482"/>
    </location>
</feature>
<evidence type="ECO:0000256" key="6">
    <source>
        <dbReference type="ARBA" id="ARBA00023015"/>
    </source>
</evidence>
<dbReference type="GO" id="GO:0010468">
    <property type="term" value="P:regulation of gene expression"/>
    <property type="evidence" value="ECO:0007669"/>
    <property type="project" value="TreeGrafter"/>
</dbReference>
<feature type="compositionally biased region" description="Basic residues" evidence="12">
    <location>
        <begin position="196"/>
        <end position="209"/>
    </location>
</feature>
<evidence type="ECO:0000259" key="13">
    <source>
        <dbReference type="PROSITE" id="PS50157"/>
    </source>
</evidence>
<comment type="subcellular location">
    <subcellularLocation>
        <location evidence="1">Nucleus</location>
    </subcellularLocation>
</comment>
<proteinExistence type="predicted"/>
<dbReference type="GO" id="GO:0008270">
    <property type="term" value="F:zinc ion binding"/>
    <property type="evidence" value="ECO:0007669"/>
    <property type="project" value="UniProtKB-KW"/>
</dbReference>
<dbReference type="PROSITE" id="PS00028">
    <property type="entry name" value="ZINC_FINGER_C2H2_1"/>
    <property type="match status" value="7"/>
</dbReference>
<reference evidence="15" key="1">
    <citation type="submission" date="2013-09" db="EMBL/GenBank/DDBJ databases">
        <title>The Genome Sequence of Anopheles maculatus species B.</title>
        <authorList>
            <consortium name="The Broad Institute Genomics Platform"/>
            <person name="Neafsey D.E."/>
            <person name="Besansky N."/>
            <person name="Howell P."/>
            <person name="Walton C."/>
            <person name="Young S.K."/>
            <person name="Zeng Q."/>
            <person name="Gargeya S."/>
            <person name="Fitzgerald M."/>
            <person name="Haas B."/>
            <person name="Abouelleil A."/>
            <person name="Allen A.W."/>
            <person name="Alvarado L."/>
            <person name="Arachchi H.M."/>
            <person name="Berlin A.M."/>
            <person name="Chapman S.B."/>
            <person name="Gainer-Dewar J."/>
            <person name="Goldberg J."/>
            <person name="Griggs A."/>
            <person name="Gujja S."/>
            <person name="Hansen M."/>
            <person name="Howarth C."/>
            <person name="Imamovic A."/>
            <person name="Ireland A."/>
            <person name="Larimer J."/>
            <person name="McCowan C."/>
            <person name="Murphy C."/>
            <person name="Pearson M."/>
            <person name="Poon T.W."/>
            <person name="Priest M."/>
            <person name="Roberts A."/>
            <person name="Saif S."/>
            <person name="Shea T."/>
            <person name="Sisk P."/>
            <person name="Sykes S."/>
            <person name="Wortman J."/>
            <person name="Nusbaum C."/>
            <person name="Birren B."/>
        </authorList>
    </citation>
    <scope>NUCLEOTIDE SEQUENCE [LARGE SCALE GENOMIC DNA]</scope>
    <source>
        <strain evidence="15">maculatus3</strain>
    </source>
</reference>
<feature type="coiled-coil region" evidence="11">
    <location>
        <begin position="543"/>
        <end position="573"/>
    </location>
</feature>
<dbReference type="GO" id="GO:0005634">
    <property type="term" value="C:nucleus"/>
    <property type="evidence" value="ECO:0007669"/>
    <property type="project" value="UniProtKB-SubCell"/>
</dbReference>
<dbReference type="FunFam" id="3.30.160.60:FF:000325">
    <property type="entry name" value="ZFP90 zinc finger protein"/>
    <property type="match status" value="1"/>
</dbReference>
<feature type="domain" description="C2H2-type" evidence="13">
    <location>
        <begin position="943"/>
        <end position="970"/>
    </location>
</feature>
<dbReference type="Proteomes" id="UP000075901">
    <property type="component" value="Unassembled WGS sequence"/>
</dbReference>
<feature type="compositionally biased region" description="Low complexity" evidence="12">
    <location>
        <begin position="11"/>
        <end position="20"/>
    </location>
</feature>
<evidence type="ECO:0000256" key="4">
    <source>
        <dbReference type="ARBA" id="ARBA00022771"/>
    </source>
</evidence>
<keyword evidence="3" id="KW-0677">Repeat</keyword>
<feature type="region of interest" description="Disordered" evidence="12">
    <location>
        <begin position="767"/>
        <end position="810"/>
    </location>
</feature>
<feature type="compositionally biased region" description="Basic residues" evidence="12">
    <location>
        <begin position="798"/>
        <end position="807"/>
    </location>
</feature>
<feature type="compositionally biased region" description="Basic and acidic residues" evidence="12">
    <location>
        <begin position="1113"/>
        <end position="1125"/>
    </location>
</feature>
<evidence type="ECO:0000256" key="5">
    <source>
        <dbReference type="ARBA" id="ARBA00022833"/>
    </source>
</evidence>
<keyword evidence="6" id="KW-0805">Transcription regulation</keyword>
<feature type="region of interest" description="Disordered" evidence="12">
    <location>
        <begin position="615"/>
        <end position="656"/>
    </location>
</feature>
<keyword evidence="2" id="KW-0479">Metal-binding</keyword>
<evidence type="ECO:0000256" key="10">
    <source>
        <dbReference type="PROSITE-ProRule" id="PRU00042"/>
    </source>
</evidence>
<dbReference type="Pfam" id="PF00096">
    <property type="entry name" value="zf-C2H2"/>
    <property type="match status" value="5"/>
</dbReference>
<dbReference type="PANTHER" id="PTHR16515">
    <property type="entry name" value="PR DOMAIN ZINC FINGER PROTEIN"/>
    <property type="match status" value="1"/>
</dbReference>
<evidence type="ECO:0000256" key="7">
    <source>
        <dbReference type="ARBA" id="ARBA00023125"/>
    </source>
</evidence>
<sequence>MVTIRVASEAQPQQQHQPPVLLTQLKQEPMTEEQCENNVIPDVVSSSPPPPPTPTTPLVEMKPSLATVAVKAVEPSSSANATVVMATSCTERTVAALASVMMVSNKRADDNVPAATVDDVPVLSVAEVPHVPNGCGSSIETAREKRNSKDDEIPCPITMNGTQQGGHEEEKMQEMASPSLPVNVAVNDVPEQTKVPVKRGRGRPPKTSHQKPAPTAKVVTELSAPEETTTNSCTTTVVEQHVGVVSDLGDSINVRVESQVGEVKRSSKKKGYISVGALFASAKTARKQQNVAKKQKVESVSVATKEESSTIAIAAEPVPERTATAEETVTAANTTAVTNAPNEQQVLAENKTEQAISTPAAACAAVNCEDDTEINGPSNLQEEITVQPTLPTGGKTTREESVASGDGGESSVSSLTEEGVVGSGAKQSADLISGAVPDTEKESSPASDSGIESVTETGTNNASKKSKERSRSCLLSLPSSSNLEDKSQPINDEPAVVVKQESEQQKLRVVSRRQTIATESVKRDSNDDEEKIVRKGKRTMRANRKLSAKAKEAAEATEAAEAAEAVVVEATDASESANNVSLSSRDELKCPKCKMQFKTDLWYRKHLLNHHDIQPEQSAQLLSEDGSSARIEDETMPSPASTTEETEPPVAVNGSANTDENCVENYLPTAETVIEAVTGDVSQNDTEPEQALIPDEAISPKIILPAAESKVSSGRKRKSTPYGGANASKEETTSSLDATMASNGSIATEELLLPVVTNVKVEYRTLSGAQSRDRAEEEADEAEGSDEFGSSPLPSVKNRSKSSRRKSSIVTPPVVETITKVEKQDPDDADKLTPFEAAKVTVIESELTGETHYTCTICGGQFTGKSSIKEHLSTSHAAIKRRSCEYCGRTFIQTGDLTRHTRIHTGYRPFKCPVVECSFAFISSGDLHKHVRRHNQQPLPKPHVCDQCGKDFERSYDLKRHKTMHAKSEPDFKGISCGVCGKVFARQDQFRAHTYRHIGYRPYQCEICGKAFTDPSNYSKHARLHEMDGVEVVCNFCGRPFKNKSAISKHIFHCQQKTSGAARKASGSKKRGGDTKKDGKKSRRVGMAVGYGKESGDDTTMVVNPKQENVTYDEQRPIVTKRELADSELEGGGSPSAGGRTKQQKQQQQASRKRKKRRQRTPSSTEEDDNDDDDGDDGDEDSGDDFIGPSSSCDPYGTATFAGGAVKRDRRSRKLSLSQYDADK</sequence>
<evidence type="ECO:0000256" key="12">
    <source>
        <dbReference type="SAM" id="MobiDB-lite"/>
    </source>
</evidence>
<feature type="domain" description="C2H2-type" evidence="13">
    <location>
        <begin position="975"/>
        <end position="1002"/>
    </location>
</feature>
<keyword evidence="4 10" id="KW-0863">Zinc-finger</keyword>
<evidence type="ECO:0000256" key="11">
    <source>
        <dbReference type="SAM" id="Coils"/>
    </source>
</evidence>
<keyword evidence="9" id="KW-0539">Nucleus</keyword>
<feature type="domain" description="C2H2-type" evidence="13">
    <location>
        <begin position="1003"/>
        <end position="1025"/>
    </location>
</feature>
<dbReference type="PANTHER" id="PTHR16515:SF2">
    <property type="entry name" value="PR DOMAIN ZINC FINGER PROTEIN 4"/>
    <property type="match status" value="1"/>
</dbReference>
<evidence type="ECO:0000256" key="1">
    <source>
        <dbReference type="ARBA" id="ARBA00004123"/>
    </source>
</evidence>
<keyword evidence="15" id="KW-1185">Reference proteome</keyword>
<feature type="compositionally biased region" description="Polar residues" evidence="12">
    <location>
        <begin position="444"/>
        <end position="463"/>
    </location>
</feature>
<dbReference type="SMART" id="SM00355">
    <property type="entry name" value="ZnF_C2H2"/>
    <property type="match status" value="8"/>
</dbReference>
<dbReference type="InterPro" id="IPR036236">
    <property type="entry name" value="Znf_C2H2_sf"/>
</dbReference>
<keyword evidence="11" id="KW-0175">Coiled coil</keyword>
<feature type="compositionally biased region" description="Basic and acidic residues" evidence="12">
    <location>
        <begin position="141"/>
        <end position="152"/>
    </location>
</feature>
<feature type="compositionally biased region" description="Acidic residues" evidence="12">
    <location>
        <begin position="1165"/>
        <end position="1184"/>
    </location>
</feature>
<dbReference type="InterPro" id="IPR050331">
    <property type="entry name" value="Zinc_finger"/>
</dbReference>
<name>A0A182SLA9_9DIPT</name>
<evidence type="ECO:0000256" key="9">
    <source>
        <dbReference type="ARBA" id="ARBA00023242"/>
    </source>
</evidence>
<dbReference type="SUPFAM" id="SSF57667">
    <property type="entry name" value="beta-beta-alpha zinc fingers"/>
    <property type="match status" value="3"/>
</dbReference>
<dbReference type="AlphaFoldDB" id="A0A182SLA9"/>
<organism evidence="14 15">
    <name type="scientific">Anopheles maculatus</name>
    <dbReference type="NCBI Taxonomy" id="74869"/>
    <lineage>
        <taxon>Eukaryota</taxon>
        <taxon>Metazoa</taxon>
        <taxon>Ecdysozoa</taxon>
        <taxon>Arthropoda</taxon>
        <taxon>Hexapoda</taxon>
        <taxon>Insecta</taxon>
        <taxon>Pterygota</taxon>
        <taxon>Neoptera</taxon>
        <taxon>Endopterygota</taxon>
        <taxon>Diptera</taxon>
        <taxon>Nematocera</taxon>
        <taxon>Culicoidea</taxon>
        <taxon>Culicidae</taxon>
        <taxon>Anophelinae</taxon>
        <taxon>Anopheles</taxon>
        <taxon>Anopheles maculatus group</taxon>
    </lineage>
</organism>
<dbReference type="GO" id="GO:0003677">
    <property type="term" value="F:DNA binding"/>
    <property type="evidence" value="ECO:0007669"/>
    <property type="project" value="UniProtKB-KW"/>
</dbReference>
<evidence type="ECO:0000313" key="15">
    <source>
        <dbReference type="Proteomes" id="UP000075901"/>
    </source>
</evidence>
<feature type="compositionally biased region" description="Basic residues" evidence="12">
    <location>
        <begin position="1151"/>
        <end position="1160"/>
    </location>
</feature>